<dbReference type="EMBL" id="JABCSC020000001">
    <property type="protein sequence ID" value="NSL54520.1"/>
    <property type="molecule type" value="Genomic_DNA"/>
</dbReference>
<dbReference type="Gene3D" id="3.40.50.1820">
    <property type="entry name" value="alpha/beta hydrolase"/>
    <property type="match status" value="1"/>
</dbReference>
<evidence type="ECO:0000256" key="2">
    <source>
        <dbReference type="SAM" id="SignalP"/>
    </source>
</evidence>
<dbReference type="InterPro" id="IPR029058">
    <property type="entry name" value="AB_hydrolase_fold"/>
</dbReference>
<reference evidence="3 4" key="1">
    <citation type="submission" date="2020-06" db="EMBL/GenBank/DDBJ databases">
        <title>Draft genome of Uliginosibacterium sp. IMCC34675.</title>
        <authorList>
            <person name="Song J."/>
        </authorList>
    </citation>
    <scope>NUCLEOTIDE SEQUENCE [LARGE SCALE GENOMIC DNA]</scope>
    <source>
        <strain evidence="3 4">IMCC34675</strain>
    </source>
</reference>
<feature type="chain" id="PRO_5047229995" evidence="2">
    <location>
        <begin position="25"/>
        <end position="306"/>
    </location>
</feature>
<dbReference type="SUPFAM" id="SSF53474">
    <property type="entry name" value="alpha/beta-Hydrolases"/>
    <property type="match status" value="1"/>
</dbReference>
<comment type="caution">
    <text evidence="3">The sequence shown here is derived from an EMBL/GenBank/DDBJ whole genome shotgun (WGS) entry which is preliminary data.</text>
</comment>
<feature type="signal peptide" evidence="2">
    <location>
        <begin position="1"/>
        <end position="24"/>
    </location>
</feature>
<protein>
    <submittedName>
        <fullName evidence="3">Dienelactone hydrolase</fullName>
    </submittedName>
</protein>
<evidence type="ECO:0000313" key="3">
    <source>
        <dbReference type="EMBL" id="NSL54520.1"/>
    </source>
</evidence>
<dbReference type="PANTHER" id="PTHR22946">
    <property type="entry name" value="DIENELACTONE HYDROLASE DOMAIN-CONTAINING PROTEIN-RELATED"/>
    <property type="match status" value="1"/>
</dbReference>
<keyword evidence="4" id="KW-1185">Reference proteome</keyword>
<gene>
    <name evidence="3" type="ORF">HJ583_005755</name>
</gene>
<dbReference type="PANTHER" id="PTHR22946:SF9">
    <property type="entry name" value="POLYKETIDE TRANSFERASE AF380"/>
    <property type="match status" value="1"/>
</dbReference>
<dbReference type="GO" id="GO:0016787">
    <property type="term" value="F:hydrolase activity"/>
    <property type="evidence" value="ECO:0007669"/>
    <property type="project" value="UniProtKB-KW"/>
</dbReference>
<dbReference type="InterPro" id="IPR050261">
    <property type="entry name" value="FrsA_esterase"/>
</dbReference>
<proteinExistence type="predicted"/>
<name>A0ABX2IKF5_9RHOO</name>
<dbReference type="Proteomes" id="UP000778523">
    <property type="component" value="Unassembled WGS sequence"/>
</dbReference>
<organism evidence="3 4">
    <name type="scientific">Uliginosibacterium aquaticum</name>
    <dbReference type="NCBI Taxonomy" id="2731212"/>
    <lineage>
        <taxon>Bacteria</taxon>
        <taxon>Pseudomonadati</taxon>
        <taxon>Pseudomonadota</taxon>
        <taxon>Betaproteobacteria</taxon>
        <taxon>Rhodocyclales</taxon>
        <taxon>Zoogloeaceae</taxon>
        <taxon>Uliginosibacterium</taxon>
    </lineage>
</organism>
<keyword evidence="2" id="KW-0732">Signal</keyword>
<evidence type="ECO:0000313" key="4">
    <source>
        <dbReference type="Proteomes" id="UP000778523"/>
    </source>
</evidence>
<sequence length="306" mass="33146">MRLAFRLLTALLLASRLLSAGAQAGELRYSESVLREPVSSQDWLGRAVQGELLVTVFRPEGAGPFPLVVINHGRDSQRRDAVQRYRFESASRYFLSRGFAVAVPTRLGYGASAAAGDPENISNRCALSTYEPALDAAGAQIARVVERLRQESWIDPQHLILLGQSVGGLSSLAGSARGIADLTATINFAGGHGGDAEQHPGQPCNPEALAEAFRQFGAQASTSSLWLYTENDRLFAPEWAQRWHGAYTAAGGRAELRLLPAFGDNGHALFTRGEHIWQPILDDFLARLGLRHEHRIVGQPTAGQEG</sequence>
<accession>A0ABX2IKF5</accession>
<dbReference type="RefSeq" id="WP_170021010.1">
    <property type="nucleotide sequence ID" value="NZ_JABCSC020000001.1"/>
</dbReference>
<keyword evidence="1 3" id="KW-0378">Hydrolase</keyword>
<evidence type="ECO:0000256" key="1">
    <source>
        <dbReference type="ARBA" id="ARBA00022801"/>
    </source>
</evidence>